<reference evidence="3 4" key="1">
    <citation type="journal article" date="2025" name="Anaerobe">
        <title>Description of Anaerococcus kampingiae sp. nov., Anaerococcus groningensis sp. nov., Anaerococcus martiniensis sp. nov., and Anaerococcus cruorum sp. nov., isolated from human clinical specimens.</title>
        <authorList>
            <person name="Boiten K.E."/>
            <person name="Meijer J."/>
            <person name="van Wezel E.M."/>
            <person name="Veloo A.C.M."/>
        </authorList>
    </citation>
    <scope>NUCLEOTIDE SEQUENCE [LARGE SCALE GENOMIC DNA]</scope>
    <source>
        <strain evidence="3 4">ENR0874</strain>
    </source>
</reference>
<dbReference type="InterPro" id="IPR029058">
    <property type="entry name" value="AB_hydrolase_fold"/>
</dbReference>
<dbReference type="PANTHER" id="PTHR42776">
    <property type="entry name" value="SERINE PEPTIDASE S9 FAMILY MEMBER"/>
    <property type="match status" value="1"/>
</dbReference>
<accession>A0ABW9MFA4</accession>
<protein>
    <submittedName>
        <fullName evidence="3">Alpha/beta hydrolase family protein</fullName>
        <ecNumber evidence="3">3.4.-.-</ecNumber>
    </submittedName>
</protein>
<dbReference type="SUPFAM" id="SSF53474">
    <property type="entry name" value="alpha/beta-Hydrolases"/>
    <property type="match status" value="1"/>
</dbReference>
<evidence type="ECO:0000256" key="1">
    <source>
        <dbReference type="ARBA" id="ARBA00022801"/>
    </source>
</evidence>
<dbReference type="Pfam" id="PF00326">
    <property type="entry name" value="Peptidase_S9"/>
    <property type="match status" value="1"/>
</dbReference>
<sequence>MTEIKDILSYDFLSELVVSNDGNKIAYKKTKANEKDNKYDTDLFVYDKKLEKSYRLTDSGDNPICSFDKENNLIYKRYTDDKTDSFYISDGAGLGEELFKLDLDVKSIKWLRDDIFLISASKKKSKEEKETDKENSYFKELTTLPFWFNGVGFLKDSTTYYYLYKLSDKSLTEILKSDKDNSVGILDIDDNIEKIVYTRSHEDSNRVMEFLDSIILKDLKTGEEKILSEKSHSIYTIKFLENEIVFVGSDLKSGGINEDCFIYKIDGEGKISKINDDDFDKSFGNSIGTDARFGAAKTFQVKNNRLYFVVTEKEESKLYSINLKGDFRLELDGCIEDFSVTDDDIYYLEMAKDSLAELKEKSTGKSLVENKIKSPVYPIEEFNFESNGDTLKGYVLLPKDFDKNKKYPCLLSVHGGPKTEFSDIFHHEHQTFASNGYMVIYTNPHGSSGNGVKYSDIRGKYGDIDFSDLMNFTDLAIEKYPQIDPDRMAIYGGSYGGFMTNWAIGHTDRFKAACAQRSISNWTSFYGVSDIGYYFATDQTASNPYDSLDKMWDQSPIKYADKVKTPTLFIHSDEDYRCPLEQGLQMYNRIKLNGVDTKMFLFHGENHELSRSGKPKARIKRLTEIKNWFDRYLKDEDIKE</sequence>
<evidence type="ECO:0000313" key="4">
    <source>
        <dbReference type="Proteomes" id="UP001637994"/>
    </source>
</evidence>
<dbReference type="SUPFAM" id="SSF82171">
    <property type="entry name" value="DPP6 N-terminal domain-like"/>
    <property type="match status" value="1"/>
</dbReference>
<dbReference type="EMBL" id="JBGMEF010000048">
    <property type="protein sequence ID" value="MFO3668045.1"/>
    <property type="molecule type" value="Genomic_DNA"/>
</dbReference>
<dbReference type="Proteomes" id="UP001637994">
    <property type="component" value="Unassembled WGS sequence"/>
</dbReference>
<evidence type="ECO:0000313" key="3">
    <source>
        <dbReference type="EMBL" id="MFO3668045.1"/>
    </source>
</evidence>
<dbReference type="GO" id="GO:0016787">
    <property type="term" value="F:hydrolase activity"/>
    <property type="evidence" value="ECO:0007669"/>
    <property type="project" value="UniProtKB-KW"/>
</dbReference>
<dbReference type="PANTHER" id="PTHR42776:SF27">
    <property type="entry name" value="DIPEPTIDYL PEPTIDASE FAMILY MEMBER 6"/>
    <property type="match status" value="1"/>
</dbReference>
<dbReference type="InterPro" id="IPR001375">
    <property type="entry name" value="Peptidase_S9_cat"/>
</dbReference>
<comment type="caution">
    <text evidence="3">The sequence shown here is derived from an EMBL/GenBank/DDBJ whole genome shotgun (WGS) entry which is preliminary data.</text>
</comment>
<dbReference type="Gene3D" id="3.40.50.1820">
    <property type="entry name" value="alpha/beta hydrolase"/>
    <property type="match status" value="1"/>
</dbReference>
<name>A0ABW9MFA4_9FIRM</name>
<proteinExistence type="predicted"/>
<evidence type="ECO:0000259" key="2">
    <source>
        <dbReference type="Pfam" id="PF00326"/>
    </source>
</evidence>
<gene>
    <name evidence="3" type="ORF">ACCQ42_09795</name>
</gene>
<keyword evidence="1 3" id="KW-0378">Hydrolase</keyword>
<feature type="domain" description="Peptidase S9 prolyl oligopeptidase catalytic" evidence="2">
    <location>
        <begin position="425"/>
        <end position="635"/>
    </location>
</feature>
<keyword evidence="4" id="KW-1185">Reference proteome</keyword>
<organism evidence="3 4">
    <name type="scientific">Anaerococcus kampingae</name>
    <dbReference type="NCBI Taxonomy" id="3115614"/>
    <lineage>
        <taxon>Bacteria</taxon>
        <taxon>Bacillati</taxon>
        <taxon>Bacillota</taxon>
        <taxon>Tissierellia</taxon>
        <taxon>Tissierellales</taxon>
        <taxon>Peptoniphilaceae</taxon>
        <taxon>Anaerococcus</taxon>
    </lineage>
</organism>
<dbReference type="RefSeq" id="WP_410036033.1">
    <property type="nucleotide sequence ID" value="NZ_JBGMEF010000048.1"/>
</dbReference>
<dbReference type="EC" id="3.4.-.-" evidence="3"/>